<gene>
    <name evidence="1" type="primary">156</name>
    <name evidence="1" type="ORF">LITTLEE_156</name>
</gene>
<proteinExistence type="predicted"/>
<sequence length="128" mass="13951">MEKAMSKKKLKVTLYSADMGIRSAIRTAFEGAGYAVKEVTDSSRPPRVDIDEEQQPGTISRLRLPDRVDAVVTKTGLNSRVEGLAASLALKQGRNDVYCYVIPEALDALRAKLDRMGELVLVGGDQAK</sequence>
<dbReference type="OrthoDB" id="16133at10239"/>
<name>G1D441_9CAUD</name>
<keyword evidence="2" id="KW-1185">Reference proteome</keyword>
<organism evidence="1 2">
    <name type="scientific">Mycobacterium phage LittleE</name>
    <dbReference type="NCBI Taxonomy" id="2922212"/>
    <lineage>
        <taxon>Viruses</taxon>
        <taxon>Duplodnaviria</taxon>
        <taxon>Heunggongvirae</taxon>
        <taxon>Uroviricota</taxon>
        <taxon>Caudoviricetes</taxon>
        <taxon>Omegavirus</taxon>
        <taxon>Omegavirus littlee</taxon>
    </lineage>
</organism>
<evidence type="ECO:0000313" key="2">
    <source>
        <dbReference type="Proteomes" id="UP000008414"/>
    </source>
</evidence>
<dbReference type="GeneID" id="40233813"/>
<dbReference type="EMBL" id="JF937101">
    <property type="protein sequence ID" value="AEK09536.1"/>
    <property type="molecule type" value="Genomic_DNA"/>
</dbReference>
<accession>G1D441</accession>
<reference evidence="1 2" key="1">
    <citation type="journal article" date="2012" name="J. Virol.">
        <title>Complete Genome Sequences of 138 Mycobacteriophages.</title>
        <authorList>
            <consortium name="the Science Education Alliance Phage Hunters Advancing Genomics and Evolutionary Science Program"/>
            <consortium name="the KwaZulu-Natal Research Institute for Tuberculosis and HIV Mycobacterial Genetics Course Students"/>
            <consortium name="the Phage Hunters Integrating Research and Education Program"/>
            <person name="Hatfull G.F."/>
        </authorList>
    </citation>
    <scope>NUCLEOTIDE SEQUENCE [LARGE SCALE GENOMIC DNA]</scope>
    <source>
        <strain evidence="1">LittleE</strain>
    </source>
</reference>
<protein>
    <submittedName>
        <fullName evidence="1">Uncharacterized protein</fullName>
    </submittedName>
</protein>
<dbReference type="RefSeq" id="YP_009637067.1">
    <property type="nucleotide sequence ID" value="NC_042322.1"/>
</dbReference>
<evidence type="ECO:0000313" key="1">
    <source>
        <dbReference type="EMBL" id="AEK09536.1"/>
    </source>
</evidence>
<dbReference type="Proteomes" id="UP000008414">
    <property type="component" value="Segment"/>
</dbReference>